<accession>A0ABV6YP06</accession>
<dbReference type="EMBL" id="JBHPEI010000031">
    <property type="protein sequence ID" value="MFC1799796.1"/>
    <property type="molecule type" value="Genomic_DNA"/>
</dbReference>
<sequence length="302" mass="33079">MSQKANPRLIGGFVVGAVALAVIVFLVFGSGKYFIKKNTYVVYFPSSVSGLAAGDPVKVKGITIGSVKRVKPLISPAGEFFAEVFVDVQVEAVSELSNTPDLLTTDEIMNDLFDRGLRAQLGVSSFITGKQYVNLDLYTGTKPVFMGFSDDYVEIPSVPTRTEEIQGTLEGFVEVIQDLDIKGLIESTKSLLASVDSLTRMSEFRVAAARLNEVLATTDTLFTNINAEMPEISASLKETSEAIILTAQRAEVLFERIDNVVAEEEMAFRETMNELEKAARAMRMLAEQLEEQPSSMIFGKDD</sequence>
<keyword evidence="2" id="KW-0812">Transmembrane</keyword>
<gene>
    <name evidence="4" type="ORF">ACFL2Z_02675</name>
</gene>
<evidence type="ECO:0000256" key="1">
    <source>
        <dbReference type="SAM" id="Coils"/>
    </source>
</evidence>
<evidence type="ECO:0000256" key="2">
    <source>
        <dbReference type="SAM" id="Phobius"/>
    </source>
</evidence>
<keyword evidence="2" id="KW-0472">Membrane</keyword>
<dbReference type="InterPro" id="IPR003399">
    <property type="entry name" value="Mce/MlaD"/>
</dbReference>
<comment type="caution">
    <text evidence="4">The sequence shown here is derived from an EMBL/GenBank/DDBJ whole genome shotgun (WGS) entry which is preliminary data.</text>
</comment>
<feature type="coiled-coil region" evidence="1">
    <location>
        <begin position="261"/>
        <end position="292"/>
    </location>
</feature>
<proteinExistence type="predicted"/>
<keyword evidence="2" id="KW-1133">Transmembrane helix</keyword>
<evidence type="ECO:0000313" key="4">
    <source>
        <dbReference type="EMBL" id="MFC1799796.1"/>
    </source>
</evidence>
<organism evidence="4 5">
    <name type="scientific">Eiseniibacteriota bacterium</name>
    <dbReference type="NCBI Taxonomy" id="2212470"/>
    <lineage>
        <taxon>Bacteria</taxon>
        <taxon>Candidatus Eiseniibacteriota</taxon>
    </lineage>
</organism>
<dbReference type="Proteomes" id="UP001594288">
    <property type="component" value="Unassembled WGS sequence"/>
</dbReference>
<feature type="transmembrane region" description="Helical" evidence="2">
    <location>
        <begin position="12"/>
        <end position="35"/>
    </location>
</feature>
<feature type="domain" description="Mce/MlaD" evidence="3">
    <location>
        <begin position="37"/>
        <end position="136"/>
    </location>
</feature>
<evidence type="ECO:0000259" key="3">
    <source>
        <dbReference type="Pfam" id="PF02470"/>
    </source>
</evidence>
<protein>
    <submittedName>
        <fullName evidence="4">MlaD family protein</fullName>
    </submittedName>
</protein>
<keyword evidence="1" id="KW-0175">Coiled coil</keyword>
<dbReference type="PANTHER" id="PTHR36698:SF3">
    <property type="entry name" value="ABC-TYPE TRANSPORT AUXILIARY LIPOPROTEIN COMPONENT DOMAIN-CONTAINING PROTEIN"/>
    <property type="match status" value="1"/>
</dbReference>
<evidence type="ECO:0000313" key="5">
    <source>
        <dbReference type="Proteomes" id="UP001594288"/>
    </source>
</evidence>
<keyword evidence="5" id="KW-1185">Reference proteome</keyword>
<reference evidence="4 5" key="1">
    <citation type="submission" date="2024-09" db="EMBL/GenBank/DDBJ databases">
        <authorList>
            <person name="D'Angelo T."/>
        </authorList>
    </citation>
    <scope>NUCLEOTIDE SEQUENCE [LARGE SCALE GENOMIC DNA]</scope>
    <source>
        <strain evidence="4">SAG AM-311-F02</strain>
    </source>
</reference>
<dbReference type="Pfam" id="PF02470">
    <property type="entry name" value="MlaD"/>
    <property type="match status" value="1"/>
</dbReference>
<name>A0ABV6YP06_UNCEI</name>
<dbReference type="PANTHER" id="PTHR36698">
    <property type="entry name" value="BLL5892 PROTEIN"/>
    <property type="match status" value="1"/>
</dbReference>